<keyword evidence="4" id="KW-1185">Reference proteome</keyword>
<protein>
    <recommendedName>
        <fullName evidence="1">DNA-directed DNA polymerase family A palm domain-containing protein</fullName>
    </recommendedName>
</protein>
<reference evidence="4" key="2">
    <citation type="submission" date="2012-11" db="EMBL/GenBank/DDBJ databases">
        <authorList>
            <person name="Kuo A."/>
            <person name="Curtis B.A."/>
            <person name="Tanifuji G."/>
            <person name="Burki F."/>
            <person name="Gruber A."/>
            <person name="Irimia M."/>
            <person name="Maruyama S."/>
            <person name="Arias M.C."/>
            <person name="Ball S.G."/>
            <person name="Gile G.H."/>
            <person name="Hirakawa Y."/>
            <person name="Hopkins J.F."/>
            <person name="Rensing S.A."/>
            <person name="Schmutz J."/>
            <person name="Symeonidi A."/>
            <person name="Elias M."/>
            <person name="Eveleigh R.J."/>
            <person name="Herman E.K."/>
            <person name="Klute M.J."/>
            <person name="Nakayama T."/>
            <person name="Obornik M."/>
            <person name="Reyes-Prieto A."/>
            <person name="Armbrust E.V."/>
            <person name="Aves S.J."/>
            <person name="Beiko R.G."/>
            <person name="Coutinho P."/>
            <person name="Dacks J.B."/>
            <person name="Durnford D.G."/>
            <person name="Fast N.M."/>
            <person name="Green B.R."/>
            <person name="Grisdale C."/>
            <person name="Hempe F."/>
            <person name="Henrissat B."/>
            <person name="Hoppner M.P."/>
            <person name="Ishida K.-I."/>
            <person name="Kim E."/>
            <person name="Koreny L."/>
            <person name="Kroth P.G."/>
            <person name="Liu Y."/>
            <person name="Malik S.-B."/>
            <person name="Maier U.G."/>
            <person name="McRose D."/>
            <person name="Mock T."/>
            <person name="Neilson J.A."/>
            <person name="Onodera N.T."/>
            <person name="Poole A.M."/>
            <person name="Pritham E.J."/>
            <person name="Richards T.A."/>
            <person name="Rocap G."/>
            <person name="Roy S.W."/>
            <person name="Sarai C."/>
            <person name="Schaack S."/>
            <person name="Shirato S."/>
            <person name="Slamovits C.H."/>
            <person name="Spencer D.F."/>
            <person name="Suzuki S."/>
            <person name="Worden A.Z."/>
            <person name="Zauner S."/>
            <person name="Barry K."/>
            <person name="Bell C."/>
            <person name="Bharti A.K."/>
            <person name="Crow J.A."/>
            <person name="Grimwood J."/>
            <person name="Kramer R."/>
            <person name="Lindquist E."/>
            <person name="Lucas S."/>
            <person name="Salamov A."/>
            <person name="McFadden G.I."/>
            <person name="Lane C.E."/>
            <person name="Keeling P.J."/>
            <person name="Gray M.W."/>
            <person name="Grigoriev I.V."/>
            <person name="Archibald J.M."/>
        </authorList>
    </citation>
    <scope>NUCLEOTIDE SEQUENCE</scope>
    <source>
        <strain evidence="4">CCMP2712</strain>
    </source>
</reference>
<dbReference type="InterPro" id="IPR002298">
    <property type="entry name" value="DNA_polymerase_A"/>
</dbReference>
<dbReference type="eggNOG" id="KOG0950">
    <property type="taxonomic scope" value="Eukaryota"/>
</dbReference>
<dbReference type="Pfam" id="PF00476">
    <property type="entry name" value="DNA_pol_A"/>
    <property type="match status" value="1"/>
</dbReference>
<dbReference type="GO" id="GO:0006261">
    <property type="term" value="P:DNA-templated DNA replication"/>
    <property type="evidence" value="ECO:0007669"/>
    <property type="project" value="InterPro"/>
</dbReference>
<dbReference type="GO" id="GO:0003677">
    <property type="term" value="F:DNA binding"/>
    <property type="evidence" value="ECO:0007669"/>
    <property type="project" value="InterPro"/>
</dbReference>
<dbReference type="SUPFAM" id="SSF56672">
    <property type="entry name" value="DNA/RNA polymerases"/>
    <property type="match status" value="1"/>
</dbReference>
<dbReference type="InterPro" id="IPR001098">
    <property type="entry name" value="DNA-dir_DNA_pol_A_palm_dom"/>
</dbReference>
<evidence type="ECO:0000313" key="3">
    <source>
        <dbReference type="EnsemblProtists" id="EKX52806"/>
    </source>
</evidence>
<name>L1JW71_GUITC</name>
<feature type="domain" description="DNA-directed DNA polymerase family A palm" evidence="1">
    <location>
        <begin position="180"/>
        <end position="391"/>
    </location>
</feature>
<dbReference type="Gene3D" id="3.30.70.370">
    <property type="match status" value="1"/>
</dbReference>
<dbReference type="SMART" id="SM00482">
    <property type="entry name" value="POLAc"/>
    <property type="match status" value="1"/>
</dbReference>
<dbReference type="EnsemblProtists" id="EKX52806">
    <property type="protein sequence ID" value="EKX52806"/>
    <property type="gene ID" value="GUITHDRAFT_64797"/>
</dbReference>
<dbReference type="KEGG" id="gtt:GUITHDRAFT_64797"/>
<sequence length="425" mass="47601">MDFILVLCLMEMNGIGFSPLQLLDQKRKMERKLIELEEEATKLVGHPVLLSSPQQLCSVLFEELKLPPPNLNNNSTMKFKGANQQYSTNEETLQSLINLHPLPAIILEHRHICKMLQGFVVPLCDRAVKCPQGNTVSSIFSSWSQISTCTGRLSSSDPNLQNVPKADSIRFGNRQDMTKELNIRNAFVARNENVLLAADYVQCELRIMAHFCNDPSLIKLLSENNCPYTGIASHVLKKPFDSITTQERSTFKTVVLGLLYGLGCKSLAARLGLSEQEASRHISTFYSAFPKVKEFQSSCRNIVKSRGYAVTLSGRQRPLADISLNGPENSAKRAYAERQAVNTVIQGTAADIIKRAMKFILLDLKKQGLAETCRLCLQIHDELVFELPKDQLPKFTKIINRGMTESTTLHVPMRIKFSVGSTWGE</sequence>
<dbReference type="Proteomes" id="UP000011087">
    <property type="component" value="Unassembled WGS sequence"/>
</dbReference>
<gene>
    <name evidence="2" type="ORF">GUITHDRAFT_64797</name>
</gene>
<dbReference type="PANTHER" id="PTHR10133">
    <property type="entry name" value="DNA POLYMERASE I"/>
    <property type="match status" value="1"/>
</dbReference>
<dbReference type="Gene3D" id="1.10.150.20">
    <property type="entry name" value="5' to 3' exonuclease, C-terminal subdomain"/>
    <property type="match status" value="1"/>
</dbReference>
<dbReference type="CDD" id="cd08638">
    <property type="entry name" value="DNA_pol_A_theta"/>
    <property type="match status" value="1"/>
</dbReference>
<dbReference type="PaxDb" id="55529-EKX52806"/>
<dbReference type="OrthoDB" id="2320933at2759"/>
<accession>L1JW71</accession>
<dbReference type="AlphaFoldDB" id="L1JW71"/>
<dbReference type="HOGENOM" id="CLU_004675_2_1_1"/>
<dbReference type="InterPro" id="IPR043502">
    <property type="entry name" value="DNA/RNA_pol_sf"/>
</dbReference>
<evidence type="ECO:0000259" key="1">
    <source>
        <dbReference type="SMART" id="SM00482"/>
    </source>
</evidence>
<dbReference type="FunFam" id="1.10.150.20:FF:000002">
    <property type="entry name" value="DNA polymerase I"/>
    <property type="match status" value="1"/>
</dbReference>
<dbReference type="GO" id="GO:0003887">
    <property type="term" value="F:DNA-directed DNA polymerase activity"/>
    <property type="evidence" value="ECO:0007669"/>
    <property type="project" value="InterPro"/>
</dbReference>
<dbReference type="STRING" id="905079.L1JW71"/>
<feature type="non-terminal residue" evidence="2">
    <location>
        <position position="1"/>
    </location>
</feature>
<dbReference type="RefSeq" id="XP_005839786.1">
    <property type="nucleotide sequence ID" value="XM_005839729.1"/>
</dbReference>
<dbReference type="EMBL" id="JH992971">
    <property type="protein sequence ID" value="EKX52806.1"/>
    <property type="molecule type" value="Genomic_DNA"/>
</dbReference>
<reference evidence="2 4" key="1">
    <citation type="journal article" date="2012" name="Nature">
        <title>Algal genomes reveal evolutionary mosaicism and the fate of nucleomorphs.</title>
        <authorList>
            <consortium name="DOE Joint Genome Institute"/>
            <person name="Curtis B.A."/>
            <person name="Tanifuji G."/>
            <person name="Burki F."/>
            <person name="Gruber A."/>
            <person name="Irimia M."/>
            <person name="Maruyama S."/>
            <person name="Arias M.C."/>
            <person name="Ball S.G."/>
            <person name="Gile G.H."/>
            <person name="Hirakawa Y."/>
            <person name="Hopkins J.F."/>
            <person name="Kuo A."/>
            <person name="Rensing S.A."/>
            <person name="Schmutz J."/>
            <person name="Symeonidi A."/>
            <person name="Elias M."/>
            <person name="Eveleigh R.J."/>
            <person name="Herman E.K."/>
            <person name="Klute M.J."/>
            <person name="Nakayama T."/>
            <person name="Obornik M."/>
            <person name="Reyes-Prieto A."/>
            <person name="Armbrust E.V."/>
            <person name="Aves S.J."/>
            <person name="Beiko R.G."/>
            <person name="Coutinho P."/>
            <person name="Dacks J.B."/>
            <person name="Durnford D.G."/>
            <person name="Fast N.M."/>
            <person name="Green B.R."/>
            <person name="Grisdale C.J."/>
            <person name="Hempel F."/>
            <person name="Henrissat B."/>
            <person name="Hoppner M.P."/>
            <person name="Ishida K."/>
            <person name="Kim E."/>
            <person name="Koreny L."/>
            <person name="Kroth P.G."/>
            <person name="Liu Y."/>
            <person name="Malik S.B."/>
            <person name="Maier U.G."/>
            <person name="McRose D."/>
            <person name="Mock T."/>
            <person name="Neilson J.A."/>
            <person name="Onodera N.T."/>
            <person name="Poole A.M."/>
            <person name="Pritham E.J."/>
            <person name="Richards T.A."/>
            <person name="Rocap G."/>
            <person name="Roy S.W."/>
            <person name="Sarai C."/>
            <person name="Schaack S."/>
            <person name="Shirato S."/>
            <person name="Slamovits C.H."/>
            <person name="Spencer D.F."/>
            <person name="Suzuki S."/>
            <person name="Worden A.Z."/>
            <person name="Zauner S."/>
            <person name="Barry K."/>
            <person name="Bell C."/>
            <person name="Bharti A.K."/>
            <person name="Crow J.A."/>
            <person name="Grimwood J."/>
            <person name="Kramer R."/>
            <person name="Lindquist E."/>
            <person name="Lucas S."/>
            <person name="Salamov A."/>
            <person name="McFadden G.I."/>
            <person name="Lane C.E."/>
            <person name="Keeling P.J."/>
            <person name="Gray M.W."/>
            <person name="Grigoriev I.V."/>
            <person name="Archibald J.M."/>
        </authorList>
    </citation>
    <scope>NUCLEOTIDE SEQUENCE</scope>
    <source>
        <strain evidence="2 4">CCMP2712</strain>
    </source>
</reference>
<reference evidence="3" key="3">
    <citation type="submission" date="2015-06" db="UniProtKB">
        <authorList>
            <consortium name="EnsemblProtists"/>
        </authorList>
    </citation>
    <scope>IDENTIFICATION</scope>
</reference>
<proteinExistence type="predicted"/>
<dbReference type="OMA" id="PIFAMME"/>
<evidence type="ECO:0000313" key="2">
    <source>
        <dbReference type="EMBL" id="EKX52806.1"/>
    </source>
</evidence>
<organism evidence="2">
    <name type="scientific">Guillardia theta (strain CCMP2712)</name>
    <name type="common">Cryptophyte</name>
    <dbReference type="NCBI Taxonomy" id="905079"/>
    <lineage>
        <taxon>Eukaryota</taxon>
        <taxon>Cryptophyceae</taxon>
        <taxon>Pyrenomonadales</taxon>
        <taxon>Geminigeraceae</taxon>
        <taxon>Guillardia</taxon>
    </lineage>
</organism>
<dbReference type="GO" id="GO:0006302">
    <property type="term" value="P:double-strand break repair"/>
    <property type="evidence" value="ECO:0007669"/>
    <property type="project" value="TreeGrafter"/>
</dbReference>
<dbReference type="GeneID" id="17309773"/>
<dbReference type="PRINTS" id="PR00868">
    <property type="entry name" value="DNAPOLI"/>
</dbReference>
<evidence type="ECO:0000313" key="4">
    <source>
        <dbReference type="Proteomes" id="UP000011087"/>
    </source>
</evidence>
<dbReference type="PANTHER" id="PTHR10133:SF62">
    <property type="entry name" value="DNA POLYMERASE THETA"/>
    <property type="match status" value="1"/>
</dbReference>
<dbReference type="Gene3D" id="1.20.1060.10">
    <property type="entry name" value="Taq DNA Polymerase, Chain T, domain 4"/>
    <property type="match status" value="1"/>
</dbReference>